<dbReference type="EMBL" id="UINC01193090">
    <property type="protein sequence ID" value="SVE08527.1"/>
    <property type="molecule type" value="Genomic_DNA"/>
</dbReference>
<proteinExistence type="predicted"/>
<name>A0A383AL17_9ZZZZ</name>
<keyword evidence="1" id="KW-1133">Transmembrane helix</keyword>
<keyword evidence="1" id="KW-0812">Transmembrane</keyword>
<accession>A0A383AL17</accession>
<gene>
    <name evidence="2" type="ORF">METZ01_LOCUS461381</name>
</gene>
<feature type="transmembrane region" description="Helical" evidence="1">
    <location>
        <begin position="6"/>
        <end position="29"/>
    </location>
</feature>
<reference evidence="2" key="1">
    <citation type="submission" date="2018-05" db="EMBL/GenBank/DDBJ databases">
        <authorList>
            <person name="Lanie J.A."/>
            <person name="Ng W.-L."/>
            <person name="Kazmierczak K.M."/>
            <person name="Andrzejewski T.M."/>
            <person name="Davidsen T.M."/>
            <person name="Wayne K.J."/>
            <person name="Tettelin H."/>
            <person name="Glass J.I."/>
            <person name="Rusch D."/>
            <person name="Podicherti R."/>
            <person name="Tsui H.-C.T."/>
            <person name="Winkler M.E."/>
        </authorList>
    </citation>
    <scope>NUCLEOTIDE SEQUENCE</scope>
</reference>
<feature type="transmembrane region" description="Helical" evidence="1">
    <location>
        <begin position="88"/>
        <end position="108"/>
    </location>
</feature>
<feature type="transmembrane region" description="Helical" evidence="1">
    <location>
        <begin position="120"/>
        <end position="138"/>
    </location>
</feature>
<organism evidence="2">
    <name type="scientific">marine metagenome</name>
    <dbReference type="NCBI Taxonomy" id="408172"/>
    <lineage>
        <taxon>unclassified sequences</taxon>
        <taxon>metagenomes</taxon>
        <taxon>ecological metagenomes</taxon>
    </lineage>
</organism>
<feature type="transmembrane region" description="Helical" evidence="1">
    <location>
        <begin position="41"/>
        <end position="61"/>
    </location>
</feature>
<keyword evidence="1" id="KW-0472">Membrane</keyword>
<evidence type="ECO:0000256" key="1">
    <source>
        <dbReference type="SAM" id="Phobius"/>
    </source>
</evidence>
<evidence type="ECO:0000313" key="2">
    <source>
        <dbReference type="EMBL" id="SVE08527.1"/>
    </source>
</evidence>
<dbReference type="AlphaFoldDB" id="A0A383AL17"/>
<protein>
    <recommendedName>
        <fullName evidence="3">Cytochrome b561 domain-containing protein</fullName>
    </recommendedName>
</protein>
<sequence length="145" mass="17071">MSLIFHSITSLIILIFLISSIIIAINALIYNKQYDKKHKKYFLITFIFSHIQLLLGIVWYITSPYYQLLTTGEMGKIMKNADTRLLTIEHPITMIIAISLITLGWISFKKQTIDYNKYKTIAIYYTIALILILSRIPWGQWDMRY</sequence>
<evidence type="ECO:0008006" key="3">
    <source>
        <dbReference type="Google" id="ProtNLM"/>
    </source>
</evidence>